<accession>A0A179FWZ3</accession>
<gene>
    <name evidence="3" type="ORF">VFPPC_13320</name>
</gene>
<protein>
    <submittedName>
        <fullName evidence="3">Uncharacterized protein</fullName>
    </submittedName>
</protein>
<feature type="compositionally biased region" description="Basic and acidic residues" evidence="1">
    <location>
        <begin position="84"/>
        <end position="94"/>
    </location>
</feature>
<proteinExistence type="predicted"/>
<comment type="caution">
    <text evidence="3">The sequence shown here is derived from an EMBL/GenBank/DDBJ whole genome shotgun (WGS) entry which is preliminary data.</text>
</comment>
<dbReference type="Proteomes" id="UP000078397">
    <property type="component" value="Unassembled WGS sequence"/>
</dbReference>
<dbReference type="GeneID" id="28855091"/>
<name>A0A179FWZ3_METCM</name>
<feature type="signal peptide" evidence="2">
    <location>
        <begin position="1"/>
        <end position="18"/>
    </location>
</feature>
<keyword evidence="2" id="KW-0732">Signal</keyword>
<sequence>MKISLVLASLTVLGSAVAQTTAAAAPTGEVMGQCSRSFGPKYPWGSCLLPGHKRVACSKSSRCPIGPFGKWNCKLPEGKTEAECKPAHWRRTDWPDPPAKFKGRRRRKNQPQEKGGE</sequence>
<evidence type="ECO:0000256" key="2">
    <source>
        <dbReference type="SAM" id="SignalP"/>
    </source>
</evidence>
<evidence type="ECO:0000256" key="1">
    <source>
        <dbReference type="SAM" id="MobiDB-lite"/>
    </source>
</evidence>
<reference evidence="3 4" key="1">
    <citation type="journal article" date="2016" name="PLoS Pathog.">
        <title>Biosynthesis of antibiotic leucinostatins in bio-control fungus Purpureocillium lilacinum and their inhibition on phytophthora revealed by genome mining.</title>
        <authorList>
            <person name="Wang G."/>
            <person name="Liu Z."/>
            <person name="Lin R."/>
            <person name="Li E."/>
            <person name="Mao Z."/>
            <person name="Ling J."/>
            <person name="Yang Y."/>
            <person name="Yin W.B."/>
            <person name="Xie B."/>
        </authorList>
    </citation>
    <scope>NUCLEOTIDE SEQUENCE [LARGE SCALE GENOMIC DNA]</scope>
    <source>
        <strain evidence="3">170</strain>
    </source>
</reference>
<organism evidence="3 4">
    <name type="scientific">Pochonia chlamydosporia 170</name>
    <dbReference type="NCBI Taxonomy" id="1380566"/>
    <lineage>
        <taxon>Eukaryota</taxon>
        <taxon>Fungi</taxon>
        <taxon>Dikarya</taxon>
        <taxon>Ascomycota</taxon>
        <taxon>Pezizomycotina</taxon>
        <taxon>Sordariomycetes</taxon>
        <taxon>Hypocreomycetidae</taxon>
        <taxon>Hypocreales</taxon>
        <taxon>Clavicipitaceae</taxon>
        <taxon>Pochonia</taxon>
    </lineage>
</organism>
<dbReference type="AlphaFoldDB" id="A0A179FWZ3"/>
<evidence type="ECO:0000313" key="4">
    <source>
        <dbReference type="Proteomes" id="UP000078397"/>
    </source>
</evidence>
<evidence type="ECO:0000313" key="3">
    <source>
        <dbReference type="EMBL" id="OAQ70196.1"/>
    </source>
</evidence>
<dbReference type="EMBL" id="LSBJ02000002">
    <property type="protein sequence ID" value="OAQ70196.1"/>
    <property type="molecule type" value="Genomic_DNA"/>
</dbReference>
<feature type="chain" id="PRO_5008102140" evidence="2">
    <location>
        <begin position="19"/>
        <end position="117"/>
    </location>
</feature>
<dbReference type="KEGG" id="pchm:VFPPC_13320"/>
<keyword evidence="4" id="KW-1185">Reference proteome</keyword>
<dbReference type="RefSeq" id="XP_018146733.1">
    <property type="nucleotide sequence ID" value="XM_018291097.1"/>
</dbReference>
<feature type="region of interest" description="Disordered" evidence="1">
    <location>
        <begin position="84"/>
        <end position="117"/>
    </location>
</feature>